<dbReference type="Proteomes" id="UP000886998">
    <property type="component" value="Unassembled WGS sequence"/>
</dbReference>
<dbReference type="EMBL" id="BMAV01020905">
    <property type="protein sequence ID" value="GFY74715.1"/>
    <property type="molecule type" value="Genomic_DNA"/>
</dbReference>
<evidence type="ECO:0000313" key="1">
    <source>
        <dbReference type="EMBL" id="GFY74715.1"/>
    </source>
</evidence>
<name>A0A8X6YPP4_9ARAC</name>
<evidence type="ECO:0000313" key="2">
    <source>
        <dbReference type="Proteomes" id="UP000886998"/>
    </source>
</evidence>
<gene>
    <name evidence="1" type="ORF">TNIN_183331</name>
</gene>
<protein>
    <submittedName>
        <fullName evidence="1">Uncharacterized protein</fullName>
    </submittedName>
</protein>
<comment type="caution">
    <text evidence="1">The sequence shown here is derived from an EMBL/GenBank/DDBJ whole genome shotgun (WGS) entry which is preliminary data.</text>
</comment>
<organism evidence="1 2">
    <name type="scientific">Trichonephila inaurata madagascariensis</name>
    <dbReference type="NCBI Taxonomy" id="2747483"/>
    <lineage>
        <taxon>Eukaryota</taxon>
        <taxon>Metazoa</taxon>
        <taxon>Ecdysozoa</taxon>
        <taxon>Arthropoda</taxon>
        <taxon>Chelicerata</taxon>
        <taxon>Arachnida</taxon>
        <taxon>Araneae</taxon>
        <taxon>Araneomorphae</taxon>
        <taxon>Entelegynae</taxon>
        <taxon>Araneoidea</taxon>
        <taxon>Nephilidae</taxon>
        <taxon>Trichonephila</taxon>
        <taxon>Trichonephila inaurata</taxon>
    </lineage>
</organism>
<dbReference type="AlphaFoldDB" id="A0A8X6YPP4"/>
<sequence length="104" mass="11722">MLCSFPVPQLRFGVGAREDKGGMLKRVVRVILIGGKGCYRVLGVDKTSVDQILGTFFVNGDKECDSGCDFSEFRNFLNHCCNISGAYLREDRLYVQGFFRNHTM</sequence>
<keyword evidence="2" id="KW-1185">Reference proteome</keyword>
<proteinExistence type="predicted"/>
<accession>A0A8X6YPP4</accession>
<reference evidence="1" key="1">
    <citation type="submission" date="2020-08" db="EMBL/GenBank/DDBJ databases">
        <title>Multicomponent nature underlies the extraordinary mechanical properties of spider dragline silk.</title>
        <authorList>
            <person name="Kono N."/>
            <person name="Nakamura H."/>
            <person name="Mori M."/>
            <person name="Yoshida Y."/>
            <person name="Ohtoshi R."/>
            <person name="Malay A.D."/>
            <person name="Moran D.A.P."/>
            <person name="Tomita M."/>
            <person name="Numata K."/>
            <person name="Arakawa K."/>
        </authorList>
    </citation>
    <scope>NUCLEOTIDE SEQUENCE</scope>
</reference>